<evidence type="ECO:0000259" key="1">
    <source>
        <dbReference type="Pfam" id="PF02403"/>
    </source>
</evidence>
<sequence>MLDIVLFRVDQGGDPEVVRHSQTNRYKDVSTVDQVINLDTKWRSARHKGDLLNRVANVISKTVGEKKKAARGKNDTEAEARSVAPDLEALESHLTQYSYIYGYMPCQTDSMLAQRLSGAPAPDTHPAVCRWYTHITSFSPSDIKALPESHQLPFRASLAKEAEGTETKVPDEIKEKLTELTMELLRPLTVSQLKEVKKLVDEAMVENNEKLVTTETERDAVLKEIGNIV</sequence>
<dbReference type="SUPFAM" id="SSF46589">
    <property type="entry name" value="tRNA-binding arm"/>
    <property type="match status" value="1"/>
</dbReference>
<dbReference type="InterPro" id="IPR042103">
    <property type="entry name" value="SerRS_1_N_sf"/>
</dbReference>
<name>A0AAW0VW15_CHEQU</name>
<dbReference type="Pfam" id="PF02403">
    <property type="entry name" value="Seryl_tRNA_N"/>
    <property type="match status" value="1"/>
</dbReference>
<dbReference type="Gene3D" id="1.10.287.40">
    <property type="entry name" value="Serine-tRNA synthetase, tRNA binding domain"/>
    <property type="match status" value="1"/>
</dbReference>
<keyword evidence="3" id="KW-1185">Reference proteome</keyword>
<dbReference type="GO" id="GO:0006434">
    <property type="term" value="P:seryl-tRNA aminoacylation"/>
    <property type="evidence" value="ECO:0007669"/>
    <property type="project" value="InterPro"/>
</dbReference>
<dbReference type="InterPro" id="IPR010978">
    <property type="entry name" value="tRNA-bd_arm"/>
</dbReference>
<dbReference type="AlphaFoldDB" id="A0AAW0VW15"/>
<accession>A0AAW0VW15</accession>
<protein>
    <recommendedName>
        <fullName evidence="1">Serine-tRNA synthetase type1 N-terminal domain-containing protein</fullName>
    </recommendedName>
</protein>
<evidence type="ECO:0000313" key="2">
    <source>
        <dbReference type="EMBL" id="KAK8721269.1"/>
    </source>
</evidence>
<dbReference type="PANTHER" id="PTHR11778">
    <property type="entry name" value="SERYL-TRNA SYNTHETASE"/>
    <property type="match status" value="1"/>
</dbReference>
<comment type="caution">
    <text evidence="2">The sequence shown here is derived from an EMBL/GenBank/DDBJ whole genome shotgun (WGS) entry which is preliminary data.</text>
</comment>
<proteinExistence type="predicted"/>
<organism evidence="2 3">
    <name type="scientific">Cherax quadricarinatus</name>
    <name type="common">Australian red claw crayfish</name>
    <dbReference type="NCBI Taxonomy" id="27406"/>
    <lineage>
        <taxon>Eukaryota</taxon>
        <taxon>Metazoa</taxon>
        <taxon>Ecdysozoa</taxon>
        <taxon>Arthropoda</taxon>
        <taxon>Crustacea</taxon>
        <taxon>Multicrustacea</taxon>
        <taxon>Malacostraca</taxon>
        <taxon>Eumalacostraca</taxon>
        <taxon>Eucarida</taxon>
        <taxon>Decapoda</taxon>
        <taxon>Pleocyemata</taxon>
        <taxon>Astacidea</taxon>
        <taxon>Parastacoidea</taxon>
        <taxon>Parastacidae</taxon>
        <taxon>Cherax</taxon>
    </lineage>
</organism>
<evidence type="ECO:0000313" key="3">
    <source>
        <dbReference type="Proteomes" id="UP001445076"/>
    </source>
</evidence>
<dbReference type="EMBL" id="JARKIK010000112">
    <property type="protein sequence ID" value="KAK8721269.1"/>
    <property type="molecule type" value="Genomic_DNA"/>
</dbReference>
<reference evidence="2 3" key="1">
    <citation type="journal article" date="2024" name="BMC Genomics">
        <title>Genome assembly of redclaw crayfish (Cherax quadricarinatus) provides insights into its immune adaptation and hypoxia tolerance.</title>
        <authorList>
            <person name="Liu Z."/>
            <person name="Zheng J."/>
            <person name="Li H."/>
            <person name="Fang K."/>
            <person name="Wang S."/>
            <person name="He J."/>
            <person name="Zhou D."/>
            <person name="Weng S."/>
            <person name="Chi M."/>
            <person name="Gu Z."/>
            <person name="He J."/>
            <person name="Li F."/>
            <person name="Wang M."/>
        </authorList>
    </citation>
    <scope>NUCLEOTIDE SEQUENCE [LARGE SCALE GENOMIC DNA]</scope>
    <source>
        <strain evidence="2">ZL_2023a</strain>
    </source>
</reference>
<gene>
    <name evidence="2" type="ORF">OTU49_012867</name>
</gene>
<dbReference type="GO" id="GO:0004828">
    <property type="term" value="F:serine-tRNA ligase activity"/>
    <property type="evidence" value="ECO:0007669"/>
    <property type="project" value="InterPro"/>
</dbReference>
<feature type="domain" description="Serine-tRNA synthetase type1 N-terminal" evidence="1">
    <location>
        <begin position="1"/>
        <end position="96"/>
    </location>
</feature>
<dbReference type="GO" id="GO:0005524">
    <property type="term" value="F:ATP binding"/>
    <property type="evidence" value="ECO:0007669"/>
    <property type="project" value="InterPro"/>
</dbReference>
<feature type="non-terminal residue" evidence="2">
    <location>
        <position position="229"/>
    </location>
</feature>
<dbReference type="InterPro" id="IPR002317">
    <property type="entry name" value="Ser-tRNA-ligase_type_1"/>
</dbReference>
<dbReference type="Proteomes" id="UP001445076">
    <property type="component" value="Unassembled WGS sequence"/>
</dbReference>
<dbReference type="InterPro" id="IPR015866">
    <property type="entry name" value="Ser-tRNA-synth_1_N"/>
</dbReference>